<sequence>METYGLELQERRKKLDGSSSPRFLLLLGLFSTSKNHFTRARVDHKDLRGAVPVVRHCFSHGCSLSLVVTTGFSVPTLWRSGMLGACVVRLWSHGVALVFRELLCLGGCVVRVCFRIVLLWPDPSCRSWHCSSCFRMWLTPLVLRESSLA</sequence>
<reference evidence="1" key="1">
    <citation type="submission" date="2017-07" db="EMBL/GenBank/DDBJ databases">
        <title>Taro Niue Genome Assembly and Annotation.</title>
        <authorList>
            <person name="Atibalentja N."/>
            <person name="Keating K."/>
            <person name="Fields C.J."/>
        </authorList>
    </citation>
    <scope>NUCLEOTIDE SEQUENCE</scope>
    <source>
        <strain evidence="1">Niue_2</strain>
        <tissue evidence="1">Leaf</tissue>
    </source>
</reference>
<gene>
    <name evidence="1" type="ORF">Taro_000173</name>
</gene>
<protein>
    <submittedName>
        <fullName evidence="1">Uncharacterized protein</fullName>
    </submittedName>
</protein>
<dbReference type="EMBL" id="NMUH01000003">
    <property type="protein sequence ID" value="MQL67886.1"/>
    <property type="molecule type" value="Genomic_DNA"/>
</dbReference>
<keyword evidence="2" id="KW-1185">Reference proteome</keyword>
<proteinExistence type="predicted"/>
<accession>A0A843TC73</accession>
<name>A0A843TC73_COLES</name>
<organism evidence="1 2">
    <name type="scientific">Colocasia esculenta</name>
    <name type="common">Wild taro</name>
    <name type="synonym">Arum esculentum</name>
    <dbReference type="NCBI Taxonomy" id="4460"/>
    <lineage>
        <taxon>Eukaryota</taxon>
        <taxon>Viridiplantae</taxon>
        <taxon>Streptophyta</taxon>
        <taxon>Embryophyta</taxon>
        <taxon>Tracheophyta</taxon>
        <taxon>Spermatophyta</taxon>
        <taxon>Magnoliopsida</taxon>
        <taxon>Liliopsida</taxon>
        <taxon>Araceae</taxon>
        <taxon>Aroideae</taxon>
        <taxon>Colocasieae</taxon>
        <taxon>Colocasia</taxon>
    </lineage>
</organism>
<dbReference type="Proteomes" id="UP000652761">
    <property type="component" value="Unassembled WGS sequence"/>
</dbReference>
<comment type="caution">
    <text evidence="1">The sequence shown here is derived from an EMBL/GenBank/DDBJ whole genome shotgun (WGS) entry which is preliminary data.</text>
</comment>
<evidence type="ECO:0000313" key="2">
    <source>
        <dbReference type="Proteomes" id="UP000652761"/>
    </source>
</evidence>
<dbReference type="AlphaFoldDB" id="A0A843TC73"/>
<evidence type="ECO:0000313" key="1">
    <source>
        <dbReference type="EMBL" id="MQL67886.1"/>
    </source>
</evidence>